<dbReference type="EMBL" id="JABFCS010000001">
    <property type="protein sequence ID" value="NNU44416.1"/>
    <property type="molecule type" value="Genomic_DNA"/>
</dbReference>
<comment type="caution">
    <text evidence="1">The sequence shown here is derived from an EMBL/GenBank/DDBJ whole genome shotgun (WGS) entry which is preliminary data.</text>
</comment>
<gene>
    <name evidence="1" type="ORF">HK415_16445</name>
</gene>
<evidence type="ECO:0000313" key="1">
    <source>
        <dbReference type="EMBL" id="NNU44416.1"/>
    </source>
</evidence>
<proteinExistence type="predicted"/>
<sequence length="46" mass="5086">MPDVQESLLKGGGKPMALIGEDARVVVRRDVEHWSKLVKTLGIRAE</sequence>
<dbReference type="RefSeq" id="WP_171561155.1">
    <property type="nucleotide sequence ID" value="NZ_JABFCS010000001.1"/>
</dbReference>
<dbReference type="Proteomes" id="UP000552954">
    <property type="component" value="Unassembled WGS sequence"/>
</dbReference>
<reference evidence="1 2" key="2">
    <citation type="submission" date="2020-06" db="EMBL/GenBank/DDBJ databases">
        <title>Ramlibacter rhizophilus sp. nov., isolated from rhizosphere soil of national flower Mugunghwa from South Korea.</title>
        <authorList>
            <person name="Zheng-Fei Y."/>
            <person name="Huan T."/>
        </authorList>
    </citation>
    <scope>NUCLEOTIDE SEQUENCE [LARGE SCALE GENOMIC DNA]</scope>
    <source>
        <strain evidence="1 2">B156</strain>
    </source>
</reference>
<evidence type="ECO:0000313" key="2">
    <source>
        <dbReference type="Proteomes" id="UP000552954"/>
    </source>
</evidence>
<protein>
    <submittedName>
        <fullName evidence="1">Uncharacterized protein</fullName>
    </submittedName>
</protein>
<dbReference type="AlphaFoldDB" id="A0A849KG37"/>
<reference evidence="1 2" key="1">
    <citation type="submission" date="2020-05" db="EMBL/GenBank/DDBJ databases">
        <authorList>
            <person name="Khan S.A."/>
            <person name="Jeon C.O."/>
            <person name="Chun B.H."/>
        </authorList>
    </citation>
    <scope>NUCLEOTIDE SEQUENCE [LARGE SCALE GENOMIC DNA]</scope>
    <source>
        <strain evidence="1 2">B156</strain>
    </source>
</reference>
<name>A0A849KG37_9BURK</name>
<keyword evidence="2" id="KW-1185">Reference proteome</keyword>
<organism evidence="1 2">
    <name type="scientific">Ramlibacter montanisoli</name>
    <dbReference type="NCBI Taxonomy" id="2732512"/>
    <lineage>
        <taxon>Bacteria</taxon>
        <taxon>Pseudomonadati</taxon>
        <taxon>Pseudomonadota</taxon>
        <taxon>Betaproteobacteria</taxon>
        <taxon>Burkholderiales</taxon>
        <taxon>Comamonadaceae</taxon>
        <taxon>Ramlibacter</taxon>
    </lineage>
</organism>
<accession>A0A849KG37</accession>